<gene>
    <name evidence="2" type="ORF">SVUK_LOCUS18815</name>
</gene>
<dbReference type="EMBL" id="UYYB01125503">
    <property type="protein sequence ID" value="VDM83817.1"/>
    <property type="molecule type" value="Genomic_DNA"/>
</dbReference>
<keyword evidence="3" id="KW-1185">Reference proteome</keyword>
<dbReference type="InterPro" id="IPR036770">
    <property type="entry name" value="Ankyrin_rpt-contain_sf"/>
</dbReference>
<sequence length="111" mass="11750">MGATALTLAAAGGLSALSCVLMCSSTSVFCALLDLGADPTKKTLKKKTAAELAEQFKRHDVLAILADKSRIRHHDRIAVGDIRQLIAENQLDCAEFVRGKQTSLAEGATPL</sequence>
<dbReference type="Proteomes" id="UP000270094">
    <property type="component" value="Unassembled WGS sequence"/>
</dbReference>
<feature type="non-terminal residue" evidence="2">
    <location>
        <position position="111"/>
    </location>
</feature>
<evidence type="ECO:0000313" key="3">
    <source>
        <dbReference type="Proteomes" id="UP000270094"/>
    </source>
</evidence>
<evidence type="ECO:0000256" key="1">
    <source>
        <dbReference type="SAM" id="SignalP"/>
    </source>
</evidence>
<evidence type="ECO:0000313" key="2">
    <source>
        <dbReference type="EMBL" id="VDM83817.1"/>
    </source>
</evidence>
<organism evidence="2 3">
    <name type="scientific">Strongylus vulgaris</name>
    <name type="common">Blood worm</name>
    <dbReference type="NCBI Taxonomy" id="40348"/>
    <lineage>
        <taxon>Eukaryota</taxon>
        <taxon>Metazoa</taxon>
        <taxon>Ecdysozoa</taxon>
        <taxon>Nematoda</taxon>
        <taxon>Chromadorea</taxon>
        <taxon>Rhabditida</taxon>
        <taxon>Rhabditina</taxon>
        <taxon>Rhabditomorpha</taxon>
        <taxon>Strongyloidea</taxon>
        <taxon>Strongylidae</taxon>
        <taxon>Strongylus</taxon>
    </lineage>
</organism>
<dbReference type="SUPFAM" id="SSF48403">
    <property type="entry name" value="Ankyrin repeat"/>
    <property type="match status" value="1"/>
</dbReference>
<accession>A0A3P7K5V2</accession>
<feature type="chain" id="PRO_5018020999" evidence="1">
    <location>
        <begin position="31"/>
        <end position="111"/>
    </location>
</feature>
<name>A0A3P7K5V2_STRVU</name>
<keyword evidence="1" id="KW-0732">Signal</keyword>
<protein>
    <submittedName>
        <fullName evidence="2">Uncharacterized protein</fullName>
    </submittedName>
</protein>
<dbReference type="AlphaFoldDB" id="A0A3P7K5V2"/>
<reference evidence="2 3" key="1">
    <citation type="submission" date="2018-11" db="EMBL/GenBank/DDBJ databases">
        <authorList>
            <consortium name="Pathogen Informatics"/>
        </authorList>
    </citation>
    <scope>NUCLEOTIDE SEQUENCE [LARGE SCALE GENOMIC DNA]</scope>
</reference>
<dbReference type="Gene3D" id="1.25.40.20">
    <property type="entry name" value="Ankyrin repeat-containing domain"/>
    <property type="match status" value="1"/>
</dbReference>
<feature type="signal peptide" evidence="1">
    <location>
        <begin position="1"/>
        <end position="30"/>
    </location>
</feature>
<proteinExistence type="predicted"/>